<accession>A0A8T2JZU4</accession>
<comment type="caution">
    <text evidence="2">The sequence shown here is derived from an EMBL/GenBank/DDBJ whole genome shotgun (WGS) entry which is preliminary data.</text>
</comment>
<organism evidence="2 3">
    <name type="scientific">Hymenochirus boettgeri</name>
    <name type="common">Congo dwarf clawed frog</name>
    <dbReference type="NCBI Taxonomy" id="247094"/>
    <lineage>
        <taxon>Eukaryota</taxon>
        <taxon>Metazoa</taxon>
        <taxon>Chordata</taxon>
        <taxon>Craniata</taxon>
        <taxon>Vertebrata</taxon>
        <taxon>Euteleostomi</taxon>
        <taxon>Amphibia</taxon>
        <taxon>Batrachia</taxon>
        <taxon>Anura</taxon>
        <taxon>Pipoidea</taxon>
        <taxon>Pipidae</taxon>
        <taxon>Pipinae</taxon>
        <taxon>Hymenochirus</taxon>
    </lineage>
</organism>
<feature type="compositionally biased region" description="Polar residues" evidence="1">
    <location>
        <begin position="61"/>
        <end position="78"/>
    </location>
</feature>
<keyword evidence="3" id="KW-1185">Reference proteome</keyword>
<dbReference type="Proteomes" id="UP000812440">
    <property type="component" value="Chromosome 8_10"/>
</dbReference>
<feature type="region of interest" description="Disordered" evidence="1">
    <location>
        <begin position="1"/>
        <end position="78"/>
    </location>
</feature>
<reference evidence="2" key="1">
    <citation type="thesis" date="2020" institute="ProQuest LLC" country="789 East Eisenhower Parkway, Ann Arbor, MI, USA">
        <title>Comparative Genomics and Chromosome Evolution.</title>
        <authorList>
            <person name="Mudd A.B."/>
        </authorList>
    </citation>
    <scope>NUCLEOTIDE SEQUENCE</scope>
    <source>
        <strain evidence="2">Female2</strain>
        <tissue evidence="2">Blood</tissue>
    </source>
</reference>
<gene>
    <name evidence="2" type="ORF">GDO86_015920</name>
</gene>
<proteinExistence type="predicted"/>
<evidence type="ECO:0000313" key="3">
    <source>
        <dbReference type="Proteomes" id="UP000812440"/>
    </source>
</evidence>
<name>A0A8T2JZU4_9PIPI</name>
<evidence type="ECO:0000256" key="1">
    <source>
        <dbReference type="SAM" id="MobiDB-lite"/>
    </source>
</evidence>
<evidence type="ECO:0000313" key="2">
    <source>
        <dbReference type="EMBL" id="KAG8449044.1"/>
    </source>
</evidence>
<sequence length="90" mass="10223">MAPGPAYGRREEEEEPGPRFPHYSMLRVPAAQSRYPRPVSVPGPVCQSQRRHHHLRHVFSSPPSASHPNGHTHTSSKSAFRRLREILILL</sequence>
<dbReference type="EMBL" id="JAACNH010000003">
    <property type="protein sequence ID" value="KAG8449044.1"/>
    <property type="molecule type" value="Genomic_DNA"/>
</dbReference>
<dbReference type="AlphaFoldDB" id="A0A8T2JZU4"/>
<protein>
    <submittedName>
        <fullName evidence="2">Uncharacterized protein</fullName>
    </submittedName>
</protein>